<comment type="caution">
    <text evidence="1">The sequence shown here is derived from an EMBL/GenBank/DDBJ whole genome shotgun (WGS) entry which is preliminary data.</text>
</comment>
<dbReference type="AlphaFoldDB" id="A0A3A3FJM2"/>
<dbReference type="OrthoDB" id="8720303at2"/>
<keyword evidence="2" id="KW-1185">Reference proteome</keyword>
<organism evidence="1 2">
    <name type="scientific">Noviherbaspirillum saxi</name>
    <dbReference type="NCBI Taxonomy" id="2320863"/>
    <lineage>
        <taxon>Bacteria</taxon>
        <taxon>Pseudomonadati</taxon>
        <taxon>Pseudomonadota</taxon>
        <taxon>Betaproteobacteria</taxon>
        <taxon>Burkholderiales</taxon>
        <taxon>Oxalobacteraceae</taxon>
        <taxon>Noviherbaspirillum</taxon>
    </lineage>
</organism>
<accession>A0A3A3FJM2</accession>
<gene>
    <name evidence="1" type="ORF">D3871_25880</name>
</gene>
<evidence type="ECO:0000313" key="1">
    <source>
        <dbReference type="EMBL" id="RJF92784.1"/>
    </source>
</evidence>
<evidence type="ECO:0000313" key="2">
    <source>
        <dbReference type="Proteomes" id="UP000265955"/>
    </source>
</evidence>
<dbReference type="EMBL" id="QYUO01000003">
    <property type="protein sequence ID" value="RJF92784.1"/>
    <property type="molecule type" value="Genomic_DNA"/>
</dbReference>
<protein>
    <submittedName>
        <fullName evidence="1">Uncharacterized protein</fullName>
    </submittedName>
</protein>
<dbReference type="Proteomes" id="UP000265955">
    <property type="component" value="Unassembled WGS sequence"/>
</dbReference>
<proteinExistence type="predicted"/>
<reference evidence="2" key="1">
    <citation type="submission" date="2018-09" db="EMBL/GenBank/DDBJ databases">
        <authorList>
            <person name="Zhu H."/>
        </authorList>
    </citation>
    <scope>NUCLEOTIDE SEQUENCE [LARGE SCALE GENOMIC DNA]</scope>
    <source>
        <strain evidence="2">K1R23-30</strain>
    </source>
</reference>
<sequence>MGRENGIEISKCVWDLGKDFSLQHAHQLELSTETKTVRLYFPDVELTSTDSGSRTRRTEERLRSAIAQLLSRPPAATYAF</sequence>
<name>A0A3A3FJM2_9BURK</name>